<accession>A0AB34K5A4</accession>
<dbReference type="AlphaFoldDB" id="A0AB34K5A4"/>
<gene>
    <name evidence="1" type="ORF">AB1Y20_000423</name>
</gene>
<evidence type="ECO:0008006" key="3">
    <source>
        <dbReference type="Google" id="ProtNLM"/>
    </source>
</evidence>
<reference evidence="1 2" key="1">
    <citation type="journal article" date="2024" name="Science">
        <title>Giant polyketide synthase enzymes in the biosynthesis of giant marine polyether toxins.</title>
        <authorList>
            <person name="Fallon T.R."/>
            <person name="Shende V.V."/>
            <person name="Wierzbicki I.H."/>
            <person name="Pendleton A.L."/>
            <person name="Watervoot N.F."/>
            <person name="Auber R.P."/>
            <person name="Gonzalez D.J."/>
            <person name="Wisecaver J.H."/>
            <person name="Moore B.S."/>
        </authorList>
    </citation>
    <scope>NUCLEOTIDE SEQUENCE [LARGE SCALE GENOMIC DNA]</scope>
    <source>
        <strain evidence="1 2">12B1</strain>
    </source>
</reference>
<dbReference type="PANTHER" id="PTHR11183">
    <property type="entry name" value="GLYCOGENIN SUBFAMILY MEMBER"/>
    <property type="match status" value="1"/>
</dbReference>
<protein>
    <recommendedName>
        <fullName evidence="3">Hexosyltransferase</fullName>
    </recommendedName>
</protein>
<evidence type="ECO:0000313" key="1">
    <source>
        <dbReference type="EMBL" id="KAL1529476.1"/>
    </source>
</evidence>
<organism evidence="1 2">
    <name type="scientific">Prymnesium parvum</name>
    <name type="common">Toxic golden alga</name>
    <dbReference type="NCBI Taxonomy" id="97485"/>
    <lineage>
        <taxon>Eukaryota</taxon>
        <taxon>Haptista</taxon>
        <taxon>Haptophyta</taxon>
        <taxon>Prymnesiophyceae</taxon>
        <taxon>Prymnesiales</taxon>
        <taxon>Prymnesiaceae</taxon>
        <taxon>Prymnesium</taxon>
    </lineage>
</organism>
<evidence type="ECO:0000313" key="2">
    <source>
        <dbReference type="Proteomes" id="UP001515480"/>
    </source>
</evidence>
<dbReference type="Gene3D" id="3.90.550.10">
    <property type="entry name" value="Spore Coat Polysaccharide Biosynthesis Protein SpsA, Chain A"/>
    <property type="match status" value="1"/>
</dbReference>
<comment type="caution">
    <text evidence="1">The sequence shown here is derived from an EMBL/GenBank/DDBJ whole genome shotgun (WGS) entry which is preliminary data.</text>
</comment>
<dbReference type="SUPFAM" id="SSF53448">
    <property type="entry name" value="Nucleotide-diphospho-sugar transferases"/>
    <property type="match status" value="1"/>
</dbReference>
<dbReference type="EMBL" id="JBGBPQ010000001">
    <property type="protein sequence ID" value="KAL1529476.1"/>
    <property type="molecule type" value="Genomic_DNA"/>
</dbReference>
<name>A0AB34K5A4_PRYPA</name>
<sequence>MSTLPWRPSEVELAACVPLEARGADGGLATQCIHRKWHACVHTPPNASDRPAVCQVCRRDRTRGPADLTRAPPAHSPPRRAWVTMLHGNVVNYTTQALVQALSARMFSCLEHIVLVTPDVELDIRRRLINAGSQVSEIPFISWKNQPKDRVKQVWKHQMTKLLAWNLSAFDQVAYIDSDIFMVHPGVDEIFRLCARASADLCAGKEFGNSQLNSGLLVVRPSRARFKEILQHLGAFVRSNAVSPDMAFLKHEYRLRLEGRRLNYSSSVELFNVIGTGWDRNVWRDDVFHTCPELSRRAYRYGSVQKKDVLRRIQRAAFSGQSMHRLGRNTCNLFCWK</sequence>
<proteinExistence type="predicted"/>
<dbReference type="InterPro" id="IPR029044">
    <property type="entry name" value="Nucleotide-diphossugar_trans"/>
</dbReference>
<keyword evidence="2" id="KW-1185">Reference proteome</keyword>
<dbReference type="Proteomes" id="UP001515480">
    <property type="component" value="Unassembled WGS sequence"/>
</dbReference>
<dbReference type="InterPro" id="IPR050587">
    <property type="entry name" value="GNT1/Glycosyltrans_8"/>
</dbReference>